<protein>
    <submittedName>
        <fullName evidence="1">Uncharacterized protein</fullName>
    </submittedName>
</protein>
<organism evidence="1">
    <name type="scientific">Oceaniferula spumae</name>
    <dbReference type="NCBI Taxonomy" id="2979115"/>
    <lineage>
        <taxon>Bacteria</taxon>
        <taxon>Pseudomonadati</taxon>
        <taxon>Verrucomicrobiota</taxon>
        <taxon>Verrucomicrobiia</taxon>
        <taxon>Verrucomicrobiales</taxon>
        <taxon>Verrucomicrobiaceae</taxon>
        <taxon>Oceaniferula</taxon>
    </lineage>
</organism>
<accession>A0AAT9FIL3</accession>
<dbReference type="AlphaFoldDB" id="A0AAT9FIL3"/>
<dbReference type="EMBL" id="AP026866">
    <property type="protein sequence ID" value="BDS05819.1"/>
    <property type="molecule type" value="Genomic_DNA"/>
</dbReference>
<evidence type="ECO:0000313" key="1">
    <source>
        <dbReference type="EMBL" id="BDS05819.1"/>
    </source>
</evidence>
<gene>
    <name evidence="1" type="ORF">NT6N_08590</name>
</gene>
<reference evidence="1" key="1">
    <citation type="submission" date="2024-07" db="EMBL/GenBank/DDBJ databases">
        <title>Complete genome sequence of Verrucomicrobiaceae bacterium NT6N.</title>
        <authorList>
            <person name="Huang C."/>
            <person name="Takami H."/>
            <person name="Hamasaki K."/>
        </authorList>
    </citation>
    <scope>NUCLEOTIDE SEQUENCE</scope>
    <source>
        <strain evidence="1">NT6N</strain>
    </source>
</reference>
<dbReference type="KEGG" id="osu:NT6N_08590"/>
<name>A0AAT9FIL3_9BACT</name>
<sequence>MKTDYRIPSLLLSNLGAQFMAPEVFADNCKEVVHHVSKEGVTPKNHSGLRCDHASRLPC</sequence>
<proteinExistence type="predicted"/>